<dbReference type="EMBL" id="CP033021">
    <property type="protein sequence ID" value="AYN65411.1"/>
    <property type="molecule type" value="Genomic_DNA"/>
</dbReference>
<dbReference type="GeneID" id="89679291"/>
<dbReference type="GO" id="GO:0006412">
    <property type="term" value="P:translation"/>
    <property type="evidence" value="ECO:0007669"/>
    <property type="project" value="UniProtKB-UniRule"/>
</dbReference>
<gene>
    <name evidence="5 6" type="primary">rplJ</name>
    <name evidence="6" type="ORF">KN71_001745</name>
</gene>
<dbReference type="Proteomes" id="UP000029712">
    <property type="component" value="Chromosome"/>
</dbReference>
<dbReference type="SUPFAM" id="SSF160369">
    <property type="entry name" value="Ribosomal protein L10-like"/>
    <property type="match status" value="1"/>
</dbReference>
<evidence type="ECO:0000256" key="1">
    <source>
        <dbReference type="ARBA" id="ARBA00008889"/>
    </source>
</evidence>
<keyword evidence="5" id="KW-0699">rRNA-binding</keyword>
<dbReference type="RefSeq" id="WP_012855545.1">
    <property type="nucleotide sequence ID" value="NZ_CP009677.1"/>
</dbReference>
<dbReference type="Pfam" id="PF00466">
    <property type="entry name" value="Ribosomal_L10"/>
    <property type="match status" value="1"/>
</dbReference>
<evidence type="ECO:0000256" key="2">
    <source>
        <dbReference type="ARBA" id="ARBA00022980"/>
    </source>
</evidence>
<keyword evidence="5" id="KW-0694">RNA-binding</keyword>
<keyword evidence="3 5" id="KW-0687">Ribonucleoprotein</keyword>
<dbReference type="AlphaFoldDB" id="A0A2K9YTC8"/>
<protein>
    <recommendedName>
        <fullName evidence="4 5">Large ribosomal subunit protein uL10</fullName>
    </recommendedName>
</protein>
<dbReference type="InterPro" id="IPR022973">
    <property type="entry name" value="Ribosomal_uL10_bac"/>
</dbReference>
<dbReference type="InterPro" id="IPR047865">
    <property type="entry name" value="Ribosomal_uL10_bac_type"/>
</dbReference>
<organism evidence="6 7">
    <name type="scientific">Metamycoplasma hominis</name>
    <name type="common">Mycoplasma hominis</name>
    <dbReference type="NCBI Taxonomy" id="2098"/>
    <lineage>
        <taxon>Bacteria</taxon>
        <taxon>Bacillati</taxon>
        <taxon>Mycoplasmatota</taxon>
        <taxon>Mycoplasmoidales</taxon>
        <taxon>Metamycoplasmataceae</taxon>
        <taxon>Metamycoplasma</taxon>
    </lineage>
</organism>
<reference evidence="6 7" key="2">
    <citation type="submission" date="2018-10" db="EMBL/GenBank/DDBJ databases">
        <title>Detection and isolation of Mycoplasma hominis as a predominant microorganism from pelvic cavity of patient with salpingitis and tubo-ovarian abscess.</title>
        <authorList>
            <person name="Guschin A.E."/>
            <person name="Khayrullina G.A."/>
            <person name="Rakovskaya I.V."/>
            <person name="Shelenkov A.A."/>
            <person name="Shagin D.A."/>
        </authorList>
    </citation>
    <scope>NUCLEOTIDE SEQUENCE [LARGE SCALE GENOMIC DNA]</scope>
    <source>
        <strain evidence="7">TOA</strain>
    </source>
</reference>
<dbReference type="NCBIfam" id="NF000955">
    <property type="entry name" value="PRK00099.1-1"/>
    <property type="match status" value="1"/>
</dbReference>
<evidence type="ECO:0000256" key="4">
    <source>
        <dbReference type="ARBA" id="ARBA00035202"/>
    </source>
</evidence>
<dbReference type="GO" id="GO:0070180">
    <property type="term" value="F:large ribosomal subunit rRNA binding"/>
    <property type="evidence" value="ECO:0007669"/>
    <property type="project" value="UniProtKB-UniRule"/>
</dbReference>
<comment type="function">
    <text evidence="5">Forms part of the ribosomal stalk, playing a central role in the interaction of the ribosome with GTP-bound translation factors.</text>
</comment>
<evidence type="ECO:0000256" key="3">
    <source>
        <dbReference type="ARBA" id="ARBA00023274"/>
    </source>
</evidence>
<evidence type="ECO:0000313" key="7">
    <source>
        <dbReference type="Proteomes" id="UP000029712"/>
    </source>
</evidence>
<dbReference type="HAMAP" id="MF_00362">
    <property type="entry name" value="Ribosomal_uL10"/>
    <property type="match status" value="1"/>
</dbReference>
<dbReference type="Gene3D" id="3.30.70.1730">
    <property type="match status" value="1"/>
</dbReference>
<dbReference type="OrthoDB" id="9808307at2"/>
<sequence length="165" mass="18311">MSALKDAKVLVVEEISNNLKESQALYVINYATLDVVSFQEIRKELAPNNALLKVYKNRLVKQALKNTEYANINDSLVLQNAYAFVKGDSLAALKTLVGLKKKFPALRIVSGIYENKVVDEKTLDEISKLPSFTESLMILGNSLLSPLKQLSIGLNELIKQGKISE</sequence>
<dbReference type="InterPro" id="IPR001790">
    <property type="entry name" value="Ribosomal_uL10"/>
</dbReference>
<comment type="similarity">
    <text evidence="1 5">Belongs to the universal ribosomal protein uL10 family.</text>
</comment>
<proteinExistence type="inferred from homology"/>
<comment type="subunit">
    <text evidence="5">Part of the ribosomal stalk of the 50S ribosomal subunit. The N-terminus interacts with L11 and the large rRNA to form the base of the stalk. The C-terminus forms an elongated spine to which L12 dimers bind in a sequential fashion forming a multimeric L10(L12)X complex.</text>
</comment>
<keyword evidence="2 5" id="KW-0689">Ribosomal protein</keyword>
<accession>A0A2K9YTC8</accession>
<dbReference type="PANTHER" id="PTHR11560">
    <property type="entry name" value="39S RIBOSOMAL PROTEIN L10, MITOCHONDRIAL"/>
    <property type="match status" value="1"/>
</dbReference>
<name>A0A2K9YTC8_METHO</name>
<dbReference type="CDD" id="cd05797">
    <property type="entry name" value="Ribosomal_L10"/>
    <property type="match status" value="1"/>
</dbReference>
<dbReference type="GO" id="GO:1990904">
    <property type="term" value="C:ribonucleoprotein complex"/>
    <property type="evidence" value="ECO:0007669"/>
    <property type="project" value="UniProtKB-KW"/>
</dbReference>
<dbReference type="GO" id="GO:0005840">
    <property type="term" value="C:ribosome"/>
    <property type="evidence" value="ECO:0007669"/>
    <property type="project" value="UniProtKB-KW"/>
</dbReference>
<evidence type="ECO:0000313" key="6">
    <source>
        <dbReference type="EMBL" id="AYN65411.1"/>
    </source>
</evidence>
<reference evidence="6 7" key="1">
    <citation type="submission" date="2014-08" db="EMBL/GenBank/DDBJ databases">
        <authorList>
            <person name="Kuleshov K."/>
            <person name="Dedkov V."/>
            <person name="Markelov M."/>
            <person name="Pimkina E."/>
        </authorList>
    </citation>
    <scope>NUCLEOTIDE SEQUENCE [LARGE SCALE GENOMIC DNA]</scope>
    <source>
        <strain evidence="7">TOA</strain>
    </source>
</reference>
<evidence type="ECO:0000256" key="5">
    <source>
        <dbReference type="HAMAP-Rule" id="MF_00362"/>
    </source>
</evidence>
<dbReference type="InterPro" id="IPR043141">
    <property type="entry name" value="Ribosomal_uL10-like_sf"/>
</dbReference>